<dbReference type="InterPro" id="IPR018461">
    <property type="entry name" value="Na/H_Antiport_NhaC-like_C"/>
</dbReference>
<feature type="domain" description="Na+/H+ antiporter NhaC-like C-terminal" evidence="10">
    <location>
        <begin position="245"/>
        <end position="432"/>
    </location>
</feature>
<evidence type="ECO:0000256" key="8">
    <source>
        <dbReference type="ARBA" id="ARBA00038435"/>
    </source>
</evidence>
<dbReference type="Proteomes" id="UP000297149">
    <property type="component" value="Chromosome"/>
</dbReference>
<feature type="transmembrane region" description="Helical" evidence="9">
    <location>
        <begin position="45"/>
        <end position="62"/>
    </location>
</feature>
<feature type="transmembrane region" description="Helical" evidence="9">
    <location>
        <begin position="243"/>
        <end position="276"/>
    </location>
</feature>
<dbReference type="KEGG" id="ddb:E7747_05950"/>
<feature type="transmembrane region" description="Helical" evidence="9">
    <location>
        <begin position="164"/>
        <end position="183"/>
    </location>
</feature>
<feature type="transmembrane region" description="Helical" evidence="9">
    <location>
        <begin position="296"/>
        <end position="322"/>
    </location>
</feature>
<dbReference type="GO" id="GO:0015297">
    <property type="term" value="F:antiporter activity"/>
    <property type="evidence" value="ECO:0007669"/>
    <property type="project" value="UniProtKB-KW"/>
</dbReference>
<keyword evidence="3" id="KW-0050">Antiport</keyword>
<evidence type="ECO:0000256" key="4">
    <source>
        <dbReference type="ARBA" id="ARBA00022475"/>
    </source>
</evidence>
<dbReference type="InterPro" id="IPR052180">
    <property type="entry name" value="NhaC_Na-H+_Antiporter"/>
</dbReference>
<keyword evidence="4" id="KW-1003">Cell membrane</keyword>
<dbReference type="EMBL" id="CP039396">
    <property type="protein sequence ID" value="QCD41870.1"/>
    <property type="molecule type" value="Genomic_DNA"/>
</dbReference>
<evidence type="ECO:0000259" key="10">
    <source>
        <dbReference type="Pfam" id="PF03553"/>
    </source>
</evidence>
<evidence type="ECO:0000256" key="7">
    <source>
        <dbReference type="ARBA" id="ARBA00023136"/>
    </source>
</evidence>
<keyword evidence="2" id="KW-0813">Transport</keyword>
<feature type="transmembrane region" description="Helical" evidence="9">
    <location>
        <begin position="334"/>
        <end position="360"/>
    </location>
</feature>
<evidence type="ECO:0000256" key="6">
    <source>
        <dbReference type="ARBA" id="ARBA00022989"/>
    </source>
</evidence>
<dbReference type="AlphaFoldDB" id="A0A4P7W369"/>
<reference evidence="12" key="1">
    <citation type="submission" date="2019-02" db="EMBL/GenBank/DDBJ databases">
        <title>Isolation and identification of novel species under the genus Muribaculum.</title>
        <authorList>
            <person name="Miyake S."/>
            <person name="Ding Y."/>
            <person name="Low A."/>
            <person name="Soh M."/>
            <person name="Seedorf H."/>
        </authorList>
    </citation>
    <scope>NUCLEOTIDE SEQUENCE [LARGE SCALE GENOMIC DNA]</scope>
    <source>
        <strain evidence="12">H5</strain>
    </source>
</reference>
<keyword evidence="12" id="KW-1185">Reference proteome</keyword>
<dbReference type="RefSeq" id="WP_136414738.1">
    <property type="nucleotide sequence ID" value="NZ_CAXHQF010000134.1"/>
</dbReference>
<organism evidence="11 12">
    <name type="scientific">Duncaniella dubosii</name>
    <dbReference type="NCBI Taxonomy" id="2518971"/>
    <lineage>
        <taxon>Bacteria</taxon>
        <taxon>Pseudomonadati</taxon>
        <taxon>Bacteroidota</taxon>
        <taxon>Bacteroidia</taxon>
        <taxon>Bacteroidales</taxon>
        <taxon>Muribaculaceae</taxon>
        <taxon>Duncaniella</taxon>
    </lineage>
</organism>
<evidence type="ECO:0000256" key="3">
    <source>
        <dbReference type="ARBA" id="ARBA00022449"/>
    </source>
</evidence>
<comment type="subcellular location">
    <subcellularLocation>
        <location evidence="1">Cell membrane</location>
        <topology evidence="1">Multi-pass membrane protein</topology>
    </subcellularLocation>
</comment>
<evidence type="ECO:0000256" key="9">
    <source>
        <dbReference type="SAM" id="Phobius"/>
    </source>
</evidence>
<accession>A0A4P7W369</accession>
<keyword evidence="7 9" id="KW-0472">Membrane</keyword>
<dbReference type="GO" id="GO:0005886">
    <property type="term" value="C:plasma membrane"/>
    <property type="evidence" value="ECO:0007669"/>
    <property type="project" value="UniProtKB-SubCell"/>
</dbReference>
<name>A0A4P7W369_9BACT</name>
<evidence type="ECO:0000313" key="11">
    <source>
        <dbReference type="EMBL" id="QCD41870.1"/>
    </source>
</evidence>
<protein>
    <submittedName>
        <fullName evidence="11">Na+/H+ antiporter NhaC family protein</fullName>
    </submittedName>
</protein>
<feature type="transmembrane region" description="Helical" evidence="9">
    <location>
        <begin position="83"/>
        <end position="106"/>
    </location>
</feature>
<dbReference type="PANTHER" id="PTHR33451">
    <property type="entry name" value="MALATE-2H(+)/NA(+)-LACTATE ANTIPORTER"/>
    <property type="match status" value="1"/>
</dbReference>
<sequence length="437" mass="46499">MIEKPTINTDRRIPPGRGWLALSPVIVFLLLYVMVSVILDDFYKMPIAVALVVASMWAVAIYRGHPLMERIETFSRAAGHFNILYMIWVFVLAGAFATIAKEIGAIDATVNLTLRFFPPEYVVPTMFFAACFISLSVGTSVGTVVALTPLAVEIAQMVEANTAFYVAVVLGGAFFGDNLSFISDTTIAATRSQGCNMADKFKANLWIALPAALVTLIAYIIMGQDTPPIQLAQESDYMLILPYIVVLATAIAGINVTIVLSLGILTAIIMGMVNGISLIDMASFAGAGIDGMGDLIIITLLAAGMLGLIKAAGGIQFLLQGLTSRISGRRGAQAILALLVGIVNLCTANNTVAIITVGGISRDIAERYGIDPRKSASLLDSASCVVQCLIPYGAQTLLATSLAGISPAAPFPYLYYPWALAAMIAMSIIFLFPRRLN</sequence>
<comment type="similarity">
    <text evidence="8">Belongs to the NhaC Na(+)/H(+) (TC 2.A.35) antiporter family.</text>
</comment>
<dbReference type="PANTHER" id="PTHR33451:SF5">
    <property type="entry name" value="NA+_H+ ANTIPORTER"/>
    <property type="match status" value="1"/>
</dbReference>
<dbReference type="Pfam" id="PF03553">
    <property type="entry name" value="Na_H_antiporter"/>
    <property type="match status" value="2"/>
</dbReference>
<gene>
    <name evidence="11" type="ORF">E7747_05950</name>
</gene>
<keyword evidence="6 9" id="KW-1133">Transmembrane helix</keyword>
<feature type="transmembrane region" description="Helical" evidence="9">
    <location>
        <begin position="20"/>
        <end position="39"/>
    </location>
</feature>
<keyword evidence="5 9" id="KW-0812">Transmembrane</keyword>
<feature type="transmembrane region" description="Helical" evidence="9">
    <location>
        <begin position="413"/>
        <end position="432"/>
    </location>
</feature>
<evidence type="ECO:0000313" key="12">
    <source>
        <dbReference type="Proteomes" id="UP000297149"/>
    </source>
</evidence>
<feature type="transmembrane region" description="Helical" evidence="9">
    <location>
        <begin position="203"/>
        <end position="222"/>
    </location>
</feature>
<feature type="transmembrane region" description="Helical" evidence="9">
    <location>
        <begin position="126"/>
        <end position="152"/>
    </location>
</feature>
<feature type="domain" description="Na+/H+ antiporter NhaC-like C-terminal" evidence="10">
    <location>
        <begin position="34"/>
        <end position="223"/>
    </location>
</feature>
<proteinExistence type="inferred from homology"/>
<evidence type="ECO:0000256" key="1">
    <source>
        <dbReference type="ARBA" id="ARBA00004651"/>
    </source>
</evidence>
<evidence type="ECO:0000256" key="5">
    <source>
        <dbReference type="ARBA" id="ARBA00022692"/>
    </source>
</evidence>
<evidence type="ECO:0000256" key="2">
    <source>
        <dbReference type="ARBA" id="ARBA00022448"/>
    </source>
</evidence>